<dbReference type="InterPro" id="IPR029058">
    <property type="entry name" value="AB_hydrolase_fold"/>
</dbReference>
<keyword evidence="1" id="KW-0472">Membrane</keyword>
<dbReference type="OrthoDB" id="9796770at2"/>
<feature type="transmembrane region" description="Helical" evidence="1">
    <location>
        <begin position="74"/>
        <end position="98"/>
    </location>
</feature>
<gene>
    <name evidence="3" type="ORF">E2R57_06160</name>
</gene>
<keyword evidence="3" id="KW-0378">Hydrolase</keyword>
<keyword evidence="1" id="KW-1133">Transmembrane helix</keyword>
<dbReference type="STRING" id="683150.G205_20744"/>
<feature type="domain" description="AB hydrolase-1" evidence="2">
    <location>
        <begin position="134"/>
        <end position="240"/>
    </location>
</feature>
<feature type="transmembrane region" description="Helical" evidence="1">
    <location>
        <begin position="43"/>
        <end position="62"/>
    </location>
</feature>
<organism evidence="3 4">
    <name type="scientific">Arthrobacter nitrophenolicus</name>
    <dbReference type="NCBI Taxonomy" id="683150"/>
    <lineage>
        <taxon>Bacteria</taxon>
        <taxon>Bacillati</taxon>
        <taxon>Actinomycetota</taxon>
        <taxon>Actinomycetes</taxon>
        <taxon>Micrococcales</taxon>
        <taxon>Micrococcaceae</taxon>
        <taxon>Arthrobacter</taxon>
    </lineage>
</organism>
<dbReference type="Gene3D" id="3.40.50.1820">
    <property type="entry name" value="alpha/beta hydrolase"/>
    <property type="match status" value="1"/>
</dbReference>
<feature type="transmembrane region" description="Helical" evidence="1">
    <location>
        <begin position="14"/>
        <end position="37"/>
    </location>
</feature>
<comment type="caution">
    <text evidence="3">The sequence shown here is derived from an EMBL/GenBank/DDBJ whole genome shotgun (WGS) entry which is preliminary data.</text>
</comment>
<dbReference type="SUPFAM" id="SSF53474">
    <property type="entry name" value="alpha/beta-Hydrolases"/>
    <property type="match status" value="1"/>
</dbReference>
<proteinExistence type="predicted"/>
<evidence type="ECO:0000256" key="1">
    <source>
        <dbReference type="SAM" id="Phobius"/>
    </source>
</evidence>
<dbReference type="GO" id="GO:0016787">
    <property type="term" value="F:hydrolase activity"/>
    <property type="evidence" value="ECO:0007669"/>
    <property type="project" value="UniProtKB-KW"/>
</dbReference>
<evidence type="ECO:0000313" key="4">
    <source>
        <dbReference type="Proteomes" id="UP000294621"/>
    </source>
</evidence>
<evidence type="ECO:0000313" key="3">
    <source>
        <dbReference type="EMBL" id="TDL40036.1"/>
    </source>
</evidence>
<dbReference type="EMBL" id="SMZQ01000002">
    <property type="protein sequence ID" value="TDL40036.1"/>
    <property type="molecule type" value="Genomic_DNA"/>
</dbReference>
<keyword evidence="1" id="KW-0812">Transmembrane</keyword>
<dbReference type="AlphaFoldDB" id="A0A4R5Y8A2"/>
<accession>A0A4R5Y8A2</accession>
<name>A0A4R5Y8A2_9MICC</name>
<dbReference type="RefSeq" id="WP_133347314.1">
    <property type="nucleotide sequence ID" value="NZ_SMZQ01000002.1"/>
</dbReference>
<evidence type="ECO:0000259" key="2">
    <source>
        <dbReference type="Pfam" id="PF00561"/>
    </source>
</evidence>
<dbReference type="Proteomes" id="UP000294621">
    <property type="component" value="Unassembled WGS sequence"/>
</dbReference>
<dbReference type="Pfam" id="PF00561">
    <property type="entry name" value="Abhydrolase_1"/>
    <property type="match status" value="1"/>
</dbReference>
<protein>
    <submittedName>
        <fullName evidence="3">Alpha/beta hydrolase</fullName>
    </submittedName>
</protein>
<dbReference type="InterPro" id="IPR000073">
    <property type="entry name" value="AB_hydrolase_1"/>
</dbReference>
<reference evidence="3 4" key="1">
    <citation type="submission" date="2019-03" db="EMBL/GenBank/DDBJ databases">
        <title>Genome Sequencing and Assembly of Various Microbes Isolated from Partially Reclaimed Soil and Acid Mine Drainage (AMD) Site.</title>
        <authorList>
            <person name="Steinbock B."/>
            <person name="Bechtold R."/>
            <person name="Sevigny J.L."/>
            <person name="Thomas D."/>
            <person name="Cuthill L.R."/>
            <person name="Aveiro Johannsen E.J."/>
            <person name="Thomas K."/>
            <person name="Ghosh A."/>
        </authorList>
    </citation>
    <scope>NUCLEOTIDE SEQUENCE [LARGE SCALE GENOMIC DNA]</scope>
    <source>
        <strain evidence="3 4">S-A1</strain>
    </source>
</reference>
<sequence length="421" mass="46130">MDAQRVSPAPRRSATWTTALALVAAVALSLPVLLLPLTTAVPLPLWLALLLAGLAAVAWIVLRRRKARDKLYGLAAMALLAAAAVAASQAFAATPLILGRDGRPLPGSIASMEEVELNGTRQWVTIRGHDTANPVLLNLGMGGPGGGGFFNAMEFRSLEEHFTVVSWDEPGTGKSYGAVPFEELDRKRFVADAAALTELLRNRFNQERIYLYGVSWSSILGIWLVQEHPELYHAFISSGQMVNTVENDRLGYERALRHLEEQGETGSAEKLRRNGPPPYGGDNVVAPYVDYLDVLNDIMGTPRYSLIVPVIPFFVPEYGYIDKINHTRGLVNSFNAVYPQLEHLDFVKDALVLDVPVFFFVGRYDINAMASLVEEYYTVLAAPHKELVWLDGGHGLGSADNQDVFMDVMLTRVRPLSGAAG</sequence>